<dbReference type="Pfam" id="PF01753">
    <property type="entry name" value="zf-MYND"/>
    <property type="match status" value="1"/>
</dbReference>
<dbReference type="EnsemblMetazoa" id="AGAP029736-RA">
    <property type="protein sequence ID" value="AGAP029736-PA"/>
    <property type="gene ID" value="AGAP029736"/>
</dbReference>
<dbReference type="InterPro" id="IPR002893">
    <property type="entry name" value="Znf_MYND"/>
</dbReference>
<reference evidence="1" key="3">
    <citation type="submission" date="2020-05" db="UniProtKB">
        <authorList>
            <consortium name="EnsemblMetazoa"/>
        </authorList>
    </citation>
    <scope>IDENTIFICATION</scope>
    <source>
        <strain evidence="1">PEST</strain>
    </source>
</reference>
<dbReference type="PROSITE" id="PS50280">
    <property type="entry name" value="SET"/>
    <property type="match status" value="1"/>
</dbReference>
<evidence type="ECO:0000313" key="2">
    <source>
        <dbReference type="Proteomes" id="UP000007062"/>
    </source>
</evidence>
<dbReference type="PANTHER" id="PTHR47111:SF1">
    <property type="entry name" value="SET AND MYND DOMAIN-CONTAINING PROTEIN 4"/>
    <property type="match status" value="1"/>
</dbReference>
<sequence length="615" mass="71114">MEEAIAAFHEGMDTFYEPQSVTCTAKNKRVLFAKMYDTFLKPSILQAKLNNLSAKETIELLIPIIGEWIRKNSVREQLNLRNDLKDNTKAAQLRSEGNKMFHPNVKRYIEAIKLYNESIAFSEKGSTERALAYANRSNICLKMQRFEECLKNIRLARESNYSGEKLNQREKEVKNALAKARNKNASSSKFSPDVVEEPELSYPAKENAPQVANCLELRKNEEYGRHVVTTRKLKVGDVVMIERPFVTVLKDSFRYVRCDFCHGERPFTLIPCEGCTAAMYCSEECLSKAYNNYHRYDCGILRDLYEDFEEVSLIDIRMIAIAITTFDNNPEALKDHLDALDESNVNGFTMDWNKATQQDIFNTVHVLTTNQERRHSMFVAMFIFNATILHTLILERTELGPVCEANPATNKFLLDLILRYMQIVNCNRKLLSFNAYKVNEYVAESFAVGCYPLISMLNHSCAPNVKRITLPDGRCAVFVIRPVLEGSQLFDSYEAGHTLHEREMRQSMLSFTYSFRCTCEACTFNYPTLKVLLEGSDVINSENKTKHLYYNRMLSSHEDKKVRKIMAELRSFLNETPKLYPESEVCFRQVEFVRSLQVLYNQTSENAEYWKHCKP</sequence>
<dbReference type="SUPFAM" id="SSF82199">
    <property type="entry name" value="SET domain"/>
    <property type="match status" value="1"/>
</dbReference>
<dbReference type="InterPro" id="IPR001214">
    <property type="entry name" value="SET_dom"/>
</dbReference>
<dbReference type="VEuPathDB" id="VectorBase:AGAMI1_004660"/>
<evidence type="ECO:0008006" key="3">
    <source>
        <dbReference type="Google" id="ProtNLM"/>
    </source>
</evidence>
<dbReference type="Proteomes" id="UP000007062">
    <property type="component" value="Chromosome 3L"/>
</dbReference>
<dbReference type="Pfam" id="PF00856">
    <property type="entry name" value="SET"/>
    <property type="match status" value="1"/>
</dbReference>
<dbReference type="Gene3D" id="1.25.40.10">
    <property type="entry name" value="Tetratricopeptide repeat domain"/>
    <property type="match status" value="1"/>
</dbReference>
<organism evidence="1 2">
    <name type="scientific">Anopheles gambiae</name>
    <name type="common">African malaria mosquito</name>
    <dbReference type="NCBI Taxonomy" id="7165"/>
    <lineage>
        <taxon>Eukaryota</taxon>
        <taxon>Metazoa</taxon>
        <taxon>Ecdysozoa</taxon>
        <taxon>Arthropoda</taxon>
        <taxon>Hexapoda</taxon>
        <taxon>Insecta</taxon>
        <taxon>Pterygota</taxon>
        <taxon>Neoptera</taxon>
        <taxon>Endopterygota</taxon>
        <taxon>Diptera</taxon>
        <taxon>Nematocera</taxon>
        <taxon>Culicoidea</taxon>
        <taxon>Culicidae</taxon>
        <taxon>Anophelinae</taxon>
        <taxon>Anopheles</taxon>
    </lineage>
</organism>
<reference evidence="1 2" key="2">
    <citation type="journal article" date="2004" name="Trends Parasitol.">
        <title>The Anopheles gambiae genome: an update.</title>
        <authorList>
            <person name="Mongin E."/>
            <person name="Louis C."/>
            <person name="Holt R.A."/>
            <person name="Birney E."/>
            <person name="Collins F.H."/>
        </authorList>
    </citation>
    <scope>NUCLEOTIDE SEQUENCE [LARGE SCALE GENOMIC DNA]</scope>
    <source>
        <strain evidence="1 2">PEST</strain>
    </source>
</reference>
<accession>A0A453Z0Z9</accession>
<dbReference type="PANTHER" id="PTHR47111">
    <property type="entry name" value="BCDNA.LD29892"/>
    <property type="match status" value="1"/>
</dbReference>
<reference evidence="1 2" key="1">
    <citation type="journal article" date="2002" name="Science">
        <title>The genome sequence of the malaria mosquito Anopheles gambiae.</title>
        <authorList>
            <person name="Holt R.A."/>
            <person name="Subramanian G.M."/>
            <person name="Halpern A."/>
            <person name="Sutton G.G."/>
            <person name="Charlab R."/>
            <person name="Nusskern D.R."/>
            <person name="Wincker P."/>
            <person name="Clark A.G."/>
            <person name="Ribeiro J.M."/>
            <person name="Wides R."/>
            <person name="Salzberg S.L."/>
            <person name="Loftus B."/>
            <person name="Yandell M."/>
            <person name="Majoros W.H."/>
            <person name="Rusch D.B."/>
            <person name="Lai Z."/>
            <person name="Kraft C.L."/>
            <person name="Abril J.F."/>
            <person name="Anthouard V."/>
            <person name="Arensburger P."/>
            <person name="Atkinson P.W."/>
            <person name="Baden H."/>
            <person name="de Berardinis V."/>
            <person name="Baldwin D."/>
            <person name="Benes V."/>
            <person name="Biedler J."/>
            <person name="Blass C."/>
            <person name="Bolanos R."/>
            <person name="Boscus D."/>
            <person name="Barnstead M."/>
            <person name="Cai S."/>
            <person name="Center A."/>
            <person name="Chaturverdi K."/>
            <person name="Christophides G.K."/>
            <person name="Chrystal M.A."/>
            <person name="Clamp M."/>
            <person name="Cravchik A."/>
            <person name="Curwen V."/>
            <person name="Dana A."/>
            <person name="Delcher A."/>
            <person name="Dew I."/>
            <person name="Evans C.A."/>
            <person name="Flanigan M."/>
            <person name="Grundschober-Freimoser A."/>
            <person name="Friedli L."/>
            <person name="Gu Z."/>
            <person name="Guan P."/>
            <person name="Guigo R."/>
            <person name="Hillenmeyer M.E."/>
            <person name="Hladun S.L."/>
            <person name="Hogan J.R."/>
            <person name="Hong Y.S."/>
            <person name="Hoover J."/>
            <person name="Jaillon O."/>
            <person name="Ke Z."/>
            <person name="Kodira C."/>
            <person name="Kokoza E."/>
            <person name="Koutsos A."/>
            <person name="Letunic I."/>
            <person name="Levitsky A."/>
            <person name="Liang Y."/>
            <person name="Lin J.J."/>
            <person name="Lobo N.F."/>
            <person name="Lopez J.R."/>
            <person name="Malek J.A."/>
            <person name="McIntosh T.C."/>
            <person name="Meister S."/>
            <person name="Miller J."/>
            <person name="Mobarry C."/>
            <person name="Mongin E."/>
            <person name="Murphy S.D."/>
            <person name="O'Brochta D.A."/>
            <person name="Pfannkoch C."/>
            <person name="Qi R."/>
            <person name="Regier M.A."/>
            <person name="Remington K."/>
            <person name="Shao H."/>
            <person name="Sharakhova M.V."/>
            <person name="Sitter C.D."/>
            <person name="Shetty J."/>
            <person name="Smith T.J."/>
            <person name="Strong R."/>
            <person name="Sun J."/>
            <person name="Thomasova D."/>
            <person name="Ton L.Q."/>
            <person name="Topalis P."/>
            <person name="Tu Z."/>
            <person name="Unger M.F."/>
            <person name="Walenz B."/>
            <person name="Wang A."/>
            <person name="Wang J."/>
            <person name="Wang M."/>
            <person name="Wang X."/>
            <person name="Woodford K.J."/>
            <person name="Wortman J.R."/>
            <person name="Wu M."/>
            <person name="Yao A."/>
            <person name="Zdobnov E.M."/>
            <person name="Zhang H."/>
            <person name="Zhao Q."/>
            <person name="Zhao S."/>
            <person name="Zhu S.C."/>
            <person name="Zhimulev I."/>
            <person name="Coluzzi M."/>
            <person name="della Torre A."/>
            <person name="Roth C.W."/>
            <person name="Louis C."/>
            <person name="Kalush F."/>
            <person name="Mural R.J."/>
            <person name="Myers E.W."/>
            <person name="Adams M.D."/>
            <person name="Smith H.O."/>
            <person name="Broder S."/>
            <person name="Gardner M.J."/>
            <person name="Fraser C.M."/>
            <person name="Birney E."/>
            <person name="Bork P."/>
            <person name="Brey P.T."/>
            <person name="Venter J.C."/>
            <person name="Weissenbach J."/>
            <person name="Kafatos F.C."/>
            <person name="Collins F.H."/>
            <person name="Hoffman S.L."/>
        </authorList>
    </citation>
    <scope>NUCLEOTIDE SEQUENCE [LARGE SCALE GENOMIC DNA]</scope>
    <source>
        <strain evidence="1 2">PEST</strain>
    </source>
</reference>
<dbReference type="FunCoup" id="A0A453Z0Z9">
    <property type="interactions" value="1660"/>
</dbReference>
<dbReference type="AlphaFoldDB" id="A0A453Z0Z9"/>
<dbReference type="VEuPathDB" id="VectorBase:AGAP029736"/>
<name>A0A453Z0Z9_ANOGA</name>
<dbReference type="PROSITE" id="PS01360">
    <property type="entry name" value="ZF_MYND_1"/>
    <property type="match status" value="1"/>
</dbReference>
<proteinExistence type="predicted"/>
<protein>
    <recommendedName>
        <fullName evidence="3">SET and MYND domain-containing protein 4</fullName>
    </recommendedName>
</protein>
<dbReference type="InterPro" id="IPR011990">
    <property type="entry name" value="TPR-like_helical_dom_sf"/>
</dbReference>
<dbReference type="InterPro" id="IPR046341">
    <property type="entry name" value="SET_dom_sf"/>
</dbReference>
<dbReference type="PROSITE" id="PS50865">
    <property type="entry name" value="ZF_MYND_2"/>
    <property type="match status" value="1"/>
</dbReference>
<dbReference type="GO" id="GO:0008170">
    <property type="term" value="F:N-methyltransferase activity"/>
    <property type="evidence" value="ECO:0007669"/>
    <property type="project" value="UniProtKB-ARBA"/>
</dbReference>
<dbReference type="SUPFAM" id="SSF48452">
    <property type="entry name" value="TPR-like"/>
    <property type="match status" value="1"/>
</dbReference>
<dbReference type="Gene3D" id="2.170.270.10">
    <property type="entry name" value="SET domain"/>
    <property type="match status" value="1"/>
</dbReference>
<evidence type="ECO:0000313" key="1">
    <source>
        <dbReference type="EnsemblMetazoa" id="AGAP029736-PA"/>
    </source>
</evidence>
<dbReference type="GO" id="GO:0008757">
    <property type="term" value="F:S-adenosylmethionine-dependent methyltransferase activity"/>
    <property type="evidence" value="ECO:0007669"/>
    <property type="project" value="UniProtKB-ARBA"/>
</dbReference>
<keyword evidence="2" id="KW-1185">Reference proteome</keyword>
<dbReference type="SUPFAM" id="SSF144232">
    <property type="entry name" value="HIT/MYND zinc finger-like"/>
    <property type="match status" value="1"/>
</dbReference>
<dbReference type="Gene3D" id="6.10.140.2220">
    <property type="match status" value="1"/>
</dbReference>
<dbReference type="EMBL" id="AAAB01008816">
    <property type="status" value="NOT_ANNOTATED_CDS"/>
    <property type="molecule type" value="Genomic_DNA"/>
</dbReference>
<dbReference type="GO" id="GO:0008276">
    <property type="term" value="F:protein methyltransferase activity"/>
    <property type="evidence" value="ECO:0007669"/>
    <property type="project" value="UniProtKB-ARBA"/>
</dbReference>
<dbReference type="InParanoid" id="A0A453Z0Z9"/>